<comment type="caution">
    <text evidence="2">The sequence shown here is derived from an EMBL/GenBank/DDBJ whole genome shotgun (WGS) entry which is preliminary data.</text>
</comment>
<name>A0ABQ5Q4G7_9BACT</name>
<evidence type="ECO:0000313" key="2">
    <source>
        <dbReference type="EMBL" id="GLH69582.1"/>
    </source>
</evidence>
<proteinExistence type="predicted"/>
<keyword evidence="1" id="KW-0812">Transmembrane</keyword>
<evidence type="ECO:0000256" key="1">
    <source>
        <dbReference type="SAM" id="Phobius"/>
    </source>
</evidence>
<organism evidence="2 3">
    <name type="scientific">Geothrix rubra</name>
    <dbReference type="NCBI Taxonomy" id="2927977"/>
    <lineage>
        <taxon>Bacteria</taxon>
        <taxon>Pseudomonadati</taxon>
        <taxon>Acidobacteriota</taxon>
        <taxon>Holophagae</taxon>
        <taxon>Holophagales</taxon>
        <taxon>Holophagaceae</taxon>
        <taxon>Geothrix</taxon>
    </lineage>
</organism>
<dbReference type="Pfam" id="PF20540">
    <property type="entry name" value="DUF6755"/>
    <property type="match status" value="1"/>
</dbReference>
<dbReference type="InterPro" id="IPR046643">
    <property type="entry name" value="DUF6755"/>
</dbReference>
<feature type="transmembrane region" description="Helical" evidence="1">
    <location>
        <begin position="41"/>
        <end position="62"/>
    </location>
</feature>
<keyword evidence="1" id="KW-0472">Membrane</keyword>
<reference evidence="2 3" key="1">
    <citation type="journal article" date="2023" name="Antonie Van Leeuwenhoek">
        <title>Mesoterricola silvestris gen. nov., sp. nov., Mesoterricola sediminis sp. nov., Geothrix oryzae sp. nov., Geothrix edaphica sp. nov., Geothrix rubra sp. nov., and Geothrix limicola sp. nov., six novel members of Acidobacteriota isolated from soils.</title>
        <authorList>
            <person name="Itoh H."/>
            <person name="Sugisawa Y."/>
            <person name="Mise K."/>
            <person name="Xu Z."/>
            <person name="Kuniyasu M."/>
            <person name="Ushijima N."/>
            <person name="Kawano K."/>
            <person name="Kobayashi E."/>
            <person name="Shiratori Y."/>
            <person name="Masuda Y."/>
            <person name="Senoo K."/>
        </authorList>
    </citation>
    <scope>NUCLEOTIDE SEQUENCE [LARGE SCALE GENOMIC DNA]</scope>
    <source>
        <strain evidence="2 3">Red803</strain>
    </source>
</reference>
<keyword evidence="3" id="KW-1185">Reference proteome</keyword>
<evidence type="ECO:0000313" key="3">
    <source>
        <dbReference type="Proteomes" id="UP001165089"/>
    </source>
</evidence>
<dbReference type="RefSeq" id="WP_285723598.1">
    <property type="nucleotide sequence ID" value="NZ_BSDD01000002.1"/>
</dbReference>
<feature type="transmembrane region" description="Helical" evidence="1">
    <location>
        <begin position="12"/>
        <end position="29"/>
    </location>
</feature>
<sequence length="73" mass="7842">MSRPHRSHLSDAALVVALLILGIQVYLFETVLQSVLDGQRALLPGAFAASLVLTAIALLLAFKVPRIDQGPKH</sequence>
<keyword evidence="1" id="KW-1133">Transmembrane helix</keyword>
<dbReference type="EMBL" id="BSDD01000002">
    <property type="protein sequence ID" value="GLH69582.1"/>
    <property type="molecule type" value="Genomic_DNA"/>
</dbReference>
<dbReference type="Proteomes" id="UP001165089">
    <property type="component" value="Unassembled WGS sequence"/>
</dbReference>
<gene>
    <name evidence="2" type="ORF">GETHPA_11150</name>
</gene>
<protein>
    <submittedName>
        <fullName evidence="2">Uncharacterized protein</fullName>
    </submittedName>
</protein>
<accession>A0ABQ5Q4G7</accession>